<feature type="region of interest" description="Disordered" evidence="1">
    <location>
        <begin position="1"/>
        <end position="25"/>
    </location>
</feature>
<comment type="caution">
    <text evidence="2">The sequence shown here is derived from an EMBL/GenBank/DDBJ whole genome shotgun (WGS) entry which is preliminary data.</text>
</comment>
<evidence type="ECO:0000313" key="2">
    <source>
        <dbReference type="EMBL" id="KKN38351.1"/>
    </source>
</evidence>
<sequence length="89" mass="9654">MSTKKPRPECTTPNCSRLQSGRGRDKCSTCYGAFARAVKRKQTTWDELEQKGLIGLAKFKAGPACQQLAEVLGVGTGKLGRPRKPTSSK</sequence>
<reference evidence="2" key="1">
    <citation type="journal article" date="2015" name="Nature">
        <title>Complex archaea that bridge the gap between prokaryotes and eukaryotes.</title>
        <authorList>
            <person name="Spang A."/>
            <person name="Saw J.H."/>
            <person name="Jorgensen S.L."/>
            <person name="Zaremba-Niedzwiedzka K."/>
            <person name="Martijn J."/>
            <person name="Lind A.E."/>
            <person name="van Eijk R."/>
            <person name="Schleper C."/>
            <person name="Guy L."/>
            <person name="Ettema T.J."/>
        </authorList>
    </citation>
    <scope>NUCLEOTIDE SEQUENCE</scope>
</reference>
<dbReference type="AlphaFoldDB" id="A0A0F9SN74"/>
<protein>
    <submittedName>
        <fullName evidence="2">Uncharacterized protein</fullName>
    </submittedName>
</protein>
<accession>A0A0F9SN74</accession>
<organism evidence="2">
    <name type="scientific">marine sediment metagenome</name>
    <dbReference type="NCBI Taxonomy" id="412755"/>
    <lineage>
        <taxon>unclassified sequences</taxon>
        <taxon>metagenomes</taxon>
        <taxon>ecological metagenomes</taxon>
    </lineage>
</organism>
<evidence type="ECO:0000256" key="1">
    <source>
        <dbReference type="SAM" id="MobiDB-lite"/>
    </source>
</evidence>
<name>A0A0F9SN74_9ZZZZ</name>
<dbReference type="EMBL" id="LAZR01001836">
    <property type="protein sequence ID" value="KKN38351.1"/>
    <property type="molecule type" value="Genomic_DNA"/>
</dbReference>
<proteinExistence type="predicted"/>
<gene>
    <name evidence="2" type="ORF">LCGC14_0754260</name>
</gene>